<evidence type="ECO:0000313" key="2">
    <source>
        <dbReference type="EMBL" id="CAK0848143.1"/>
    </source>
</evidence>
<keyword evidence="3" id="KW-1185">Reference proteome</keyword>
<sequence>MDGEIGGRATPTVAKVGAGEWAAVKDLDLQAPRSDGTSPGCLPAVSRDAGIEAWVEPAALAMNSGECARNPWEEAGRPPAVANCNCDEGTGRVTVTVGKLYKADGRDGFASEWSIGGCCGPLPKRGLSAKTETKRKRRDSIPQGLHAQAGEPSPQGEVLEPELRGGRRTDGRGAQWGRFQLGVSVIAERRGPLVLRNRGLTPAGRPVAEGIQKAEKPWEEIAGRSCVDMAIRRVVILKEIQGATKTNLADFEGMAWRCFMIAPIVESIAVRLQSARVSSDVPLRRAALLLRAFAAAGLSRTTAQSERRLADVQAKVQEVMKDFEALRRELEAERALSGGLLAERERLRAELAEERQRGLPGAGGASREGQAGLDAAARSGEVLEGGARRDGLDGLWRPRVLAGQGSGDTRVFRQNAFTGRWTLYVSSRGPQKPQQYAPDPSKVRAADQPESTSPAARSAPGARRGARRPCSRSAPTGS</sequence>
<feature type="region of interest" description="Disordered" evidence="1">
    <location>
        <begin position="353"/>
        <end position="376"/>
    </location>
</feature>
<organism evidence="2 3">
    <name type="scientific">Prorocentrum cordatum</name>
    <dbReference type="NCBI Taxonomy" id="2364126"/>
    <lineage>
        <taxon>Eukaryota</taxon>
        <taxon>Sar</taxon>
        <taxon>Alveolata</taxon>
        <taxon>Dinophyceae</taxon>
        <taxon>Prorocentrales</taxon>
        <taxon>Prorocentraceae</taxon>
        <taxon>Prorocentrum</taxon>
    </lineage>
</organism>
<dbReference type="EMBL" id="CAUYUJ010014952">
    <property type="protein sequence ID" value="CAK0848143.1"/>
    <property type="molecule type" value="Genomic_DNA"/>
</dbReference>
<feature type="compositionally biased region" description="Polar residues" evidence="1">
    <location>
        <begin position="425"/>
        <end position="434"/>
    </location>
</feature>
<comment type="caution">
    <text evidence="2">The sequence shown here is derived from an EMBL/GenBank/DDBJ whole genome shotgun (WGS) entry which is preliminary data.</text>
</comment>
<dbReference type="Proteomes" id="UP001189429">
    <property type="component" value="Unassembled WGS sequence"/>
</dbReference>
<feature type="compositionally biased region" description="Low complexity" evidence="1">
    <location>
        <begin position="453"/>
        <end position="463"/>
    </location>
</feature>
<feature type="region of interest" description="Disordered" evidence="1">
    <location>
        <begin position="425"/>
        <end position="478"/>
    </location>
</feature>
<evidence type="ECO:0000313" key="3">
    <source>
        <dbReference type="Proteomes" id="UP001189429"/>
    </source>
</evidence>
<accession>A0ABN9TQ18</accession>
<name>A0ABN9TQ18_9DINO</name>
<reference evidence="2" key="1">
    <citation type="submission" date="2023-10" db="EMBL/GenBank/DDBJ databases">
        <authorList>
            <person name="Chen Y."/>
            <person name="Shah S."/>
            <person name="Dougan E. K."/>
            <person name="Thang M."/>
            <person name="Chan C."/>
        </authorList>
    </citation>
    <scope>NUCLEOTIDE SEQUENCE [LARGE SCALE GENOMIC DNA]</scope>
</reference>
<feature type="compositionally biased region" description="Basic and acidic residues" evidence="1">
    <location>
        <begin position="161"/>
        <end position="171"/>
    </location>
</feature>
<proteinExistence type="predicted"/>
<evidence type="ECO:0000256" key="1">
    <source>
        <dbReference type="SAM" id="MobiDB-lite"/>
    </source>
</evidence>
<feature type="region of interest" description="Disordered" evidence="1">
    <location>
        <begin position="124"/>
        <end position="171"/>
    </location>
</feature>
<gene>
    <name evidence="2" type="ORF">PCOR1329_LOCUS41160</name>
</gene>
<protein>
    <submittedName>
        <fullName evidence="2">Uncharacterized protein</fullName>
    </submittedName>
</protein>